<organism evidence="1 2">
    <name type="scientific">Taenia crassiceps</name>
    <dbReference type="NCBI Taxonomy" id="6207"/>
    <lineage>
        <taxon>Eukaryota</taxon>
        <taxon>Metazoa</taxon>
        <taxon>Spiralia</taxon>
        <taxon>Lophotrochozoa</taxon>
        <taxon>Platyhelminthes</taxon>
        <taxon>Cestoda</taxon>
        <taxon>Eucestoda</taxon>
        <taxon>Cyclophyllidea</taxon>
        <taxon>Taeniidae</taxon>
        <taxon>Taenia</taxon>
    </lineage>
</organism>
<accession>A0ABR4Q148</accession>
<keyword evidence="2" id="KW-1185">Reference proteome</keyword>
<sequence length="82" mass="9500">MGGIAVLPVGCQYLDKALHHPVEEAGCKDEFCYDFHVHRLHHKQKRRSIHPIHQQYVDKGVEMDNRVSESLPPLSLDQRNFP</sequence>
<proteinExistence type="predicted"/>
<reference evidence="1 2" key="1">
    <citation type="journal article" date="2022" name="Front. Cell. Infect. Microbiol.">
        <title>The Genomes of Two Strains of Taenia crassiceps the Animal Model for the Study of Human Cysticercosis.</title>
        <authorList>
            <person name="Bobes R.J."/>
            <person name="Estrada K."/>
            <person name="Rios-Valencia D.G."/>
            <person name="Calderon-Gallegos A."/>
            <person name="de la Torre P."/>
            <person name="Carrero J.C."/>
            <person name="Sanchez-Flores A."/>
            <person name="Laclette J.P."/>
        </authorList>
    </citation>
    <scope>NUCLEOTIDE SEQUENCE [LARGE SCALE GENOMIC DNA]</scope>
    <source>
        <strain evidence="1">WFUcys</strain>
    </source>
</reference>
<dbReference type="EMBL" id="JAKROA010000018">
    <property type="protein sequence ID" value="KAL5103355.1"/>
    <property type="molecule type" value="Genomic_DNA"/>
</dbReference>
<evidence type="ECO:0000313" key="1">
    <source>
        <dbReference type="EMBL" id="KAL5103355.1"/>
    </source>
</evidence>
<name>A0ABR4Q148_9CEST</name>
<evidence type="ECO:0000313" key="2">
    <source>
        <dbReference type="Proteomes" id="UP001651158"/>
    </source>
</evidence>
<protein>
    <submittedName>
        <fullName evidence="1">Uncharacterized protein</fullName>
    </submittedName>
</protein>
<dbReference type="Proteomes" id="UP001651158">
    <property type="component" value="Unassembled WGS sequence"/>
</dbReference>
<comment type="caution">
    <text evidence="1">The sequence shown here is derived from an EMBL/GenBank/DDBJ whole genome shotgun (WGS) entry which is preliminary data.</text>
</comment>
<gene>
    <name evidence="1" type="ORF">TcWFU_003004</name>
</gene>